<dbReference type="InterPro" id="IPR011701">
    <property type="entry name" value="MFS"/>
</dbReference>
<proteinExistence type="predicted"/>
<feature type="transmembrane region" description="Helical" evidence="6">
    <location>
        <begin position="88"/>
        <end position="107"/>
    </location>
</feature>
<evidence type="ECO:0000256" key="5">
    <source>
        <dbReference type="ARBA" id="ARBA00023136"/>
    </source>
</evidence>
<feature type="transmembrane region" description="Helical" evidence="6">
    <location>
        <begin position="377"/>
        <end position="396"/>
    </location>
</feature>
<feature type="transmembrane region" description="Helical" evidence="6">
    <location>
        <begin position="338"/>
        <end position="357"/>
    </location>
</feature>
<dbReference type="PANTHER" id="PTHR43124">
    <property type="entry name" value="PURINE EFFLUX PUMP PBUE"/>
    <property type="match status" value="1"/>
</dbReference>
<dbReference type="Proteomes" id="UP001057498">
    <property type="component" value="Chromosome"/>
</dbReference>
<dbReference type="Gene3D" id="1.20.1250.20">
    <property type="entry name" value="MFS general substrate transporter like domains"/>
    <property type="match status" value="2"/>
</dbReference>
<dbReference type="InterPro" id="IPR036259">
    <property type="entry name" value="MFS_trans_sf"/>
</dbReference>
<evidence type="ECO:0000313" key="9">
    <source>
        <dbReference type="Proteomes" id="UP001057498"/>
    </source>
</evidence>
<gene>
    <name evidence="8" type="ORF">CATMQ487_34060</name>
</gene>
<evidence type="ECO:0000256" key="2">
    <source>
        <dbReference type="ARBA" id="ARBA00022475"/>
    </source>
</evidence>
<feature type="transmembrane region" description="Helical" evidence="6">
    <location>
        <begin position="249"/>
        <end position="271"/>
    </location>
</feature>
<feature type="transmembrane region" description="Helical" evidence="6">
    <location>
        <begin position="283"/>
        <end position="308"/>
    </location>
</feature>
<dbReference type="InterPro" id="IPR020846">
    <property type="entry name" value="MFS_dom"/>
</dbReference>
<evidence type="ECO:0000256" key="4">
    <source>
        <dbReference type="ARBA" id="ARBA00022989"/>
    </source>
</evidence>
<keyword evidence="3 6" id="KW-0812">Transmembrane</keyword>
<feature type="transmembrane region" description="Helical" evidence="6">
    <location>
        <begin position="408"/>
        <end position="426"/>
    </location>
</feature>
<dbReference type="EMBL" id="AP025730">
    <property type="protein sequence ID" value="BDI06436.1"/>
    <property type="molecule type" value="Genomic_DNA"/>
</dbReference>
<sequence>MHASRPTPPGATDTPSLRRDAQTIGLVGLVHGTSHFFHLLLPPMFPWFIREYGLSYAELGLVVSLFFVISGVGQALSGFLVDRVGARPVLCAALSCFVLSALAAAFAQGYTGLLLASALAGLGNAPFHPIDFTILNRRITPVRLGHAYSVHGICGNLGWAVSPLVSAGLLALTGSLRATYLGIAMLAALVLLGVMACRRWLDDGVSARPAAAAPTSAPAPQGARPAAAAGSAAAPTAVLSVGALLRLPAVWLCFSFLFWSTCALSAVQSFAAPALHQIHGLALPVAALVVTGYMVCGALGMVAGGFLLARLDQRLEPLIAAALAGAAALLLVATHPWLGGTAALVVASVAGLGTGLAGPSRDMLIRRATPPGATGRVYGLVYSGLDLGFALAAPLFGRLLDMQLPAAVFQGAALSLGAAVLSAAWVGQATARAKASAA</sequence>
<protein>
    <submittedName>
        <fullName evidence="8">MFS transporter</fullName>
    </submittedName>
</protein>
<feature type="domain" description="Major facilitator superfamily (MFS) profile" evidence="7">
    <location>
        <begin position="20"/>
        <end position="430"/>
    </location>
</feature>
<dbReference type="InterPro" id="IPR050189">
    <property type="entry name" value="MFS_Efflux_Transporters"/>
</dbReference>
<feature type="transmembrane region" description="Helical" evidence="6">
    <location>
        <begin position="61"/>
        <end position="81"/>
    </location>
</feature>
<organism evidence="8 9">
    <name type="scientific">Sphaerotilus microaerophilus</name>
    <dbReference type="NCBI Taxonomy" id="2914710"/>
    <lineage>
        <taxon>Bacteria</taxon>
        <taxon>Pseudomonadati</taxon>
        <taxon>Pseudomonadota</taxon>
        <taxon>Betaproteobacteria</taxon>
        <taxon>Burkholderiales</taxon>
        <taxon>Sphaerotilaceae</taxon>
        <taxon>Sphaerotilus</taxon>
    </lineage>
</organism>
<keyword evidence="5 6" id="KW-0472">Membrane</keyword>
<evidence type="ECO:0000256" key="1">
    <source>
        <dbReference type="ARBA" id="ARBA00004651"/>
    </source>
</evidence>
<dbReference type="PROSITE" id="PS50850">
    <property type="entry name" value="MFS"/>
    <property type="match status" value="1"/>
</dbReference>
<dbReference type="Pfam" id="PF07690">
    <property type="entry name" value="MFS_1"/>
    <property type="match status" value="1"/>
</dbReference>
<feature type="transmembrane region" description="Helical" evidence="6">
    <location>
        <begin position="315"/>
        <end position="332"/>
    </location>
</feature>
<reference evidence="8" key="1">
    <citation type="submission" date="2022-04" db="EMBL/GenBank/DDBJ databases">
        <title>Whole genome sequence of Sphaerotilus sp. FB-5.</title>
        <authorList>
            <person name="Takeda M."/>
            <person name="Narihara S."/>
            <person name="Akimoto M."/>
            <person name="Akimoto R."/>
            <person name="Nishiyashiki S."/>
            <person name="Murakami T."/>
        </authorList>
    </citation>
    <scope>NUCLEOTIDE SEQUENCE</scope>
    <source>
        <strain evidence="8">FB-5</strain>
    </source>
</reference>
<accession>A0ABM7YPN1</accession>
<feature type="transmembrane region" description="Helical" evidence="6">
    <location>
        <begin position="21"/>
        <end position="41"/>
    </location>
</feature>
<feature type="transmembrane region" description="Helical" evidence="6">
    <location>
        <begin position="178"/>
        <end position="197"/>
    </location>
</feature>
<evidence type="ECO:0000256" key="6">
    <source>
        <dbReference type="SAM" id="Phobius"/>
    </source>
</evidence>
<dbReference type="RefSeq" id="WP_251969705.1">
    <property type="nucleotide sequence ID" value="NZ_AP025730.1"/>
</dbReference>
<name>A0ABM7YPN1_9BURK</name>
<evidence type="ECO:0000259" key="7">
    <source>
        <dbReference type="PROSITE" id="PS50850"/>
    </source>
</evidence>
<comment type="subcellular location">
    <subcellularLocation>
        <location evidence="1">Cell membrane</location>
        <topology evidence="1">Multi-pass membrane protein</topology>
    </subcellularLocation>
</comment>
<dbReference type="PANTHER" id="PTHR43124:SF3">
    <property type="entry name" value="CHLORAMPHENICOL EFFLUX PUMP RV0191"/>
    <property type="match status" value="1"/>
</dbReference>
<keyword evidence="2" id="KW-1003">Cell membrane</keyword>
<evidence type="ECO:0000313" key="8">
    <source>
        <dbReference type="EMBL" id="BDI06436.1"/>
    </source>
</evidence>
<keyword evidence="4 6" id="KW-1133">Transmembrane helix</keyword>
<evidence type="ECO:0000256" key="3">
    <source>
        <dbReference type="ARBA" id="ARBA00022692"/>
    </source>
</evidence>
<dbReference type="SUPFAM" id="SSF103473">
    <property type="entry name" value="MFS general substrate transporter"/>
    <property type="match status" value="1"/>
</dbReference>
<keyword evidence="9" id="KW-1185">Reference proteome</keyword>